<sequence>MDPNQFFTASRVFIVAGKGGVGKSTVAAALALAAHRCGLSSLLVETDGKPVPSGISSLSLTPAAALREYLDTKGLGRISRLMVTAGVLDVVASAAPGIDDLLVLGKVKHLEQSAAADVIVVDGPAAGHAITMLRTPQAISDSVKSGAVRLQADEILEMLRDGSRCQVVLVTIPEPTPVQECIETAYAIEEEVGVKLSPIVVNQVDTSAPLHLAPSLPQNSALAQAGEFRNAQILRHRTNITKLEEQLPLAQLVVSELSPCTIENVADQLLAAIEAL</sequence>
<dbReference type="PANTHER" id="PTHR10803:SF31">
    <property type="entry name" value="ATPASE RV3679-RELATED"/>
    <property type="match status" value="1"/>
</dbReference>
<evidence type="ECO:0000259" key="1">
    <source>
        <dbReference type="Pfam" id="PF01656"/>
    </source>
</evidence>
<dbReference type="PANTHER" id="PTHR10803">
    <property type="entry name" value="ARSENICAL PUMP-DRIVING ATPASE ARSENITE-TRANSLOCATING ATPASE"/>
    <property type="match status" value="1"/>
</dbReference>
<gene>
    <name evidence="2" type="ORF">UFOPK4098_00646</name>
    <name evidence="3" type="ORF">UFOPK4347_01045</name>
</gene>
<dbReference type="Pfam" id="PF01656">
    <property type="entry name" value="CbiA"/>
    <property type="match status" value="1"/>
</dbReference>
<dbReference type="Gene3D" id="3.40.50.300">
    <property type="entry name" value="P-loop containing nucleotide triphosphate hydrolases"/>
    <property type="match status" value="1"/>
</dbReference>
<evidence type="ECO:0000313" key="2">
    <source>
        <dbReference type="EMBL" id="CAB5017150.1"/>
    </source>
</evidence>
<protein>
    <submittedName>
        <fullName evidence="2">Unannotated protein</fullName>
    </submittedName>
</protein>
<evidence type="ECO:0000313" key="3">
    <source>
        <dbReference type="EMBL" id="CAB5065908.1"/>
    </source>
</evidence>
<dbReference type="EMBL" id="CAFBPN010000025">
    <property type="protein sequence ID" value="CAB5017150.1"/>
    <property type="molecule type" value="Genomic_DNA"/>
</dbReference>
<dbReference type="SUPFAM" id="SSF52540">
    <property type="entry name" value="P-loop containing nucleoside triphosphate hydrolases"/>
    <property type="match status" value="1"/>
</dbReference>
<dbReference type="GO" id="GO:0005524">
    <property type="term" value="F:ATP binding"/>
    <property type="evidence" value="ECO:0007669"/>
    <property type="project" value="InterPro"/>
</dbReference>
<proteinExistence type="predicted"/>
<name>A0A6J7QHC8_9ZZZZ</name>
<dbReference type="GO" id="GO:0016887">
    <property type="term" value="F:ATP hydrolysis activity"/>
    <property type="evidence" value="ECO:0007669"/>
    <property type="project" value="InterPro"/>
</dbReference>
<dbReference type="AlphaFoldDB" id="A0A6J7QHC8"/>
<reference evidence="2" key="1">
    <citation type="submission" date="2020-05" db="EMBL/GenBank/DDBJ databases">
        <authorList>
            <person name="Chiriac C."/>
            <person name="Salcher M."/>
            <person name="Ghai R."/>
            <person name="Kavagutti S V."/>
        </authorList>
    </citation>
    <scope>NUCLEOTIDE SEQUENCE</scope>
</reference>
<accession>A0A6J7QHC8</accession>
<dbReference type="InterPro" id="IPR002586">
    <property type="entry name" value="CobQ/CobB/MinD/ParA_Nub-bd_dom"/>
</dbReference>
<dbReference type="EMBL" id="CAFBQU010000025">
    <property type="protein sequence ID" value="CAB5065908.1"/>
    <property type="molecule type" value="Genomic_DNA"/>
</dbReference>
<dbReference type="InterPro" id="IPR016300">
    <property type="entry name" value="ATPase_ArsA/GET3"/>
</dbReference>
<feature type="domain" description="CobQ/CobB/MinD/ParA nucleotide binding" evidence="1">
    <location>
        <begin position="12"/>
        <end position="206"/>
    </location>
</feature>
<dbReference type="InterPro" id="IPR027417">
    <property type="entry name" value="P-loop_NTPase"/>
</dbReference>
<organism evidence="2">
    <name type="scientific">freshwater metagenome</name>
    <dbReference type="NCBI Taxonomy" id="449393"/>
    <lineage>
        <taxon>unclassified sequences</taxon>
        <taxon>metagenomes</taxon>
        <taxon>ecological metagenomes</taxon>
    </lineage>
</organism>